<dbReference type="RefSeq" id="WP_013143184.1">
    <property type="nucleotide sequence ID" value="NC_014205.1"/>
</dbReference>
<dbReference type="STRING" id="591019.Shell_0876"/>
<dbReference type="Proteomes" id="UP000002573">
    <property type="component" value="Chromosome"/>
</dbReference>
<accession>D7D890</accession>
<dbReference type="GeneID" id="58786977"/>
<dbReference type="KEGG" id="shc:Shell_0876"/>
<dbReference type="EMBL" id="CP002051">
    <property type="protein sequence ID" value="ADI31986.1"/>
    <property type="molecule type" value="Genomic_DNA"/>
</dbReference>
<dbReference type="eggNOG" id="arCOG02106">
    <property type="taxonomic scope" value="Archaea"/>
</dbReference>
<reference evidence="1 2" key="2">
    <citation type="journal article" date="2011" name="Stand. Genomic Sci.">
        <title>Complete genome sequence of Staphylothermus hellenicus P8.</title>
        <authorList>
            <person name="Anderson I."/>
            <person name="Wirth R."/>
            <person name="Lucas S."/>
            <person name="Copeland A."/>
            <person name="Lapidus A."/>
            <person name="Cheng J.F."/>
            <person name="Goodwin L."/>
            <person name="Pitluck S."/>
            <person name="Davenport K."/>
            <person name="Detter J.C."/>
            <person name="Han C."/>
            <person name="Tapia R."/>
            <person name="Land M."/>
            <person name="Hauser L."/>
            <person name="Pati A."/>
            <person name="Mikhailova N."/>
            <person name="Woyke T."/>
            <person name="Klenk H.P."/>
            <person name="Kyrpides N."/>
            <person name="Ivanova N."/>
        </authorList>
    </citation>
    <scope>NUCLEOTIDE SEQUENCE [LARGE SCALE GENOMIC DNA]</scope>
    <source>
        <strain evidence="2">DSM 12710 / JCM 10830 / BK20S6-10-b1 / P8</strain>
    </source>
</reference>
<reference evidence="2" key="1">
    <citation type="submission" date="2010-05" db="EMBL/GenBank/DDBJ databases">
        <title>Complete sequence of Staphylothermus hellenicus DSM 12710.</title>
        <authorList>
            <consortium name="US DOE Joint Genome Institute"/>
            <person name="Lucas S."/>
            <person name="Copeland A."/>
            <person name="Lapidus A."/>
            <person name="Cheng J.-F."/>
            <person name="Bruce D."/>
            <person name="Goodwin L."/>
            <person name="Pitluck S."/>
            <person name="Davenport K."/>
            <person name="Detter J.C."/>
            <person name="Han C."/>
            <person name="Tapia R."/>
            <person name="Larimer F."/>
            <person name="Land M."/>
            <person name="Hauser L."/>
            <person name="Kyrpides N."/>
            <person name="Mikhailova N."/>
            <person name="Anderson I.J."/>
            <person name="Woyke T."/>
        </authorList>
    </citation>
    <scope>NUCLEOTIDE SEQUENCE [LARGE SCALE GENOMIC DNA]</scope>
    <source>
        <strain evidence="2">DSM 12710 / JCM 10830 / BK20S6-10-b1 / P8</strain>
    </source>
</reference>
<dbReference type="OrthoDB" id="23323at2157"/>
<protein>
    <submittedName>
        <fullName evidence="1">Uncharacterized protein</fullName>
    </submittedName>
</protein>
<name>D7D890_STAHD</name>
<evidence type="ECO:0000313" key="2">
    <source>
        <dbReference type="Proteomes" id="UP000002573"/>
    </source>
</evidence>
<dbReference type="HOGENOM" id="CLU_3003308_0_0_2"/>
<organism evidence="1 2">
    <name type="scientific">Staphylothermus hellenicus (strain DSM 12710 / JCM 10830 / BK20S6-10-b1 / P8)</name>
    <dbReference type="NCBI Taxonomy" id="591019"/>
    <lineage>
        <taxon>Archaea</taxon>
        <taxon>Thermoproteota</taxon>
        <taxon>Thermoprotei</taxon>
        <taxon>Desulfurococcales</taxon>
        <taxon>Desulfurococcaceae</taxon>
        <taxon>Staphylothermus</taxon>
    </lineage>
</organism>
<evidence type="ECO:0000313" key="1">
    <source>
        <dbReference type="EMBL" id="ADI31986.1"/>
    </source>
</evidence>
<proteinExistence type="predicted"/>
<dbReference type="AlphaFoldDB" id="D7D890"/>
<keyword evidence="2" id="KW-1185">Reference proteome</keyword>
<gene>
    <name evidence="1" type="ordered locus">Shell_0876</name>
</gene>
<sequence length="56" mass="6822">MIETRLKYYKLSNGEKEKILDSLRRELEEFNDTVFAYIHGGFVEKSFQEYRCSYMD</sequence>